<feature type="domain" description="Sugar fermentation stimulation protein C-terminal" evidence="2">
    <location>
        <begin position="89"/>
        <end position="217"/>
    </location>
</feature>
<dbReference type="RefSeq" id="WP_089323069.1">
    <property type="nucleotide sequence ID" value="NZ_FZOB01000006.1"/>
</dbReference>
<dbReference type="InterPro" id="IPR041465">
    <property type="entry name" value="SfsA_N"/>
</dbReference>
<dbReference type="InterPro" id="IPR005224">
    <property type="entry name" value="SfsA"/>
</dbReference>
<dbReference type="Pfam" id="PF17746">
    <property type="entry name" value="SfsA_N"/>
    <property type="match status" value="1"/>
</dbReference>
<dbReference type="HAMAP" id="MF_00095">
    <property type="entry name" value="SfsA"/>
    <property type="match status" value="1"/>
</dbReference>
<dbReference type="InterPro" id="IPR040452">
    <property type="entry name" value="SfsA_C"/>
</dbReference>
<name>A0A238Z4T4_9BACT</name>
<protein>
    <recommendedName>
        <fullName evidence="1">Sugar fermentation stimulation protein homolog</fullName>
    </recommendedName>
</protein>
<dbReference type="PANTHER" id="PTHR30545">
    <property type="entry name" value="SUGAR FERMENTATION STIMULATION PROTEIN A"/>
    <property type="match status" value="1"/>
</dbReference>
<accession>A0A238Z4T4</accession>
<reference evidence="5" key="1">
    <citation type="submission" date="2017-06" db="EMBL/GenBank/DDBJ databases">
        <authorList>
            <person name="Varghese N."/>
            <person name="Submissions S."/>
        </authorList>
    </citation>
    <scope>NUCLEOTIDE SEQUENCE [LARGE SCALE GENOMIC DNA]</scope>
    <source>
        <strain evidence="5">DSM 15668</strain>
    </source>
</reference>
<comment type="similarity">
    <text evidence="1">Belongs to the SfsA family.</text>
</comment>
<dbReference type="Proteomes" id="UP000198405">
    <property type="component" value="Unassembled WGS sequence"/>
</dbReference>
<evidence type="ECO:0000259" key="3">
    <source>
        <dbReference type="Pfam" id="PF17746"/>
    </source>
</evidence>
<sequence length="231" mass="25947">MEKLFDLKAHFGDLKAGYFLERLNRFVGLCRLKDGKKITCHIADTGRLKEILTEGREILLALNPKGYKTDAKLVAAKMEEGFILLNTSIHSKIAENIIKSGALGFVPLKLEKEVAFGKSRIDFLLDGDHFVEVKGCNLKVGDKGLFPDAPTVRGRKHLLELINAVEKGFKATILVMVMRDVSYFSPNFDTDPDFSKTFLKALEVGVNFKAVKVRIKHNYNLVLSHEVKLQI</sequence>
<evidence type="ECO:0000256" key="1">
    <source>
        <dbReference type="HAMAP-Rule" id="MF_00095"/>
    </source>
</evidence>
<dbReference type="PANTHER" id="PTHR30545:SF2">
    <property type="entry name" value="SUGAR FERMENTATION STIMULATION PROTEIN A"/>
    <property type="match status" value="1"/>
</dbReference>
<evidence type="ECO:0000259" key="2">
    <source>
        <dbReference type="Pfam" id="PF03749"/>
    </source>
</evidence>
<evidence type="ECO:0000313" key="4">
    <source>
        <dbReference type="EMBL" id="SNR77853.1"/>
    </source>
</evidence>
<dbReference type="OrthoDB" id="9802365at2"/>
<organism evidence="4 5">
    <name type="scientific">Desulfurobacterium atlanticum</name>
    <dbReference type="NCBI Taxonomy" id="240169"/>
    <lineage>
        <taxon>Bacteria</taxon>
        <taxon>Pseudomonadati</taxon>
        <taxon>Aquificota</taxon>
        <taxon>Aquificia</taxon>
        <taxon>Desulfurobacteriales</taxon>
        <taxon>Desulfurobacteriaceae</taxon>
        <taxon>Desulfurobacterium</taxon>
    </lineage>
</organism>
<proteinExistence type="inferred from homology"/>
<dbReference type="GO" id="GO:0003677">
    <property type="term" value="F:DNA binding"/>
    <property type="evidence" value="ECO:0007669"/>
    <property type="project" value="InterPro"/>
</dbReference>
<dbReference type="CDD" id="cd22357">
    <property type="entry name" value="SfsA-like"/>
    <property type="match status" value="1"/>
</dbReference>
<dbReference type="AlphaFoldDB" id="A0A238Z4T4"/>
<gene>
    <name evidence="1" type="primary">sfsA</name>
    <name evidence="4" type="ORF">SAMN06265340_10635</name>
</gene>
<feature type="domain" description="SfsA N-terminal OB" evidence="3">
    <location>
        <begin position="20"/>
        <end position="84"/>
    </location>
</feature>
<dbReference type="EMBL" id="FZOB01000006">
    <property type="protein sequence ID" value="SNR77853.1"/>
    <property type="molecule type" value="Genomic_DNA"/>
</dbReference>
<keyword evidence="5" id="KW-1185">Reference proteome</keyword>
<dbReference type="Gene3D" id="3.40.1350.60">
    <property type="match status" value="1"/>
</dbReference>
<dbReference type="Pfam" id="PF03749">
    <property type="entry name" value="SfsA"/>
    <property type="match status" value="1"/>
</dbReference>
<evidence type="ECO:0000313" key="5">
    <source>
        <dbReference type="Proteomes" id="UP000198405"/>
    </source>
</evidence>
<dbReference type="Gene3D" id="2.40.50.580">
    <property type="match status" value="1"/>
</dbReference>
<dbReference type="NCBIfam" id="TIGR00230">
    <property type="entry name" value="sfsA"/>
    <property type="match status" value="1"/>
</dbReference>